<feature type="compositionally biased region" description="Low complexity" evidence="1">
    <location>
        <begin position="210"/>
        <end position="221"/>
    </location>
</feature>
<feature type="compositionally biased region" description="Low complexity" evidence="1">
    <location>
        <begin position="234"/>
        <end position="252"/>
    </location>
</feature>
<accession>A0ABP1FP85</accession>
<proteinExistence type="predicted"/>
<dbReference type="Proteomes" id="UP001497392">
    <property type="component" value="Unassembled WGS sequence"/>
</dbReference>
<comment type="caution">
    <text evidence="2">The sequence shown here is derived from an EMBL/GenBank/DDBJ whole genome shotgun (WGS) entry which is preliminary data.</text>
</comment>
<name>A0ABP1FP85_9CHLO</name>
<organism evidence="2 3">
    <name type="scientific">Coccomyxa viridis</name>
    <dbReference type="NCBI Taxonomy" id="1274662"/>
    <lineage>
        <taxon>Eukaryota</taxon>
        <taxon>Viridiplantae</taxon>
        <taxon>Chlorophyta</taxon>
        <taxon>core chlorophytes</taxon>
        <taxon>Trebouxiophyceae</taxon>
        <taxon>Trebouxiophyceae incertae sedis</taxon>
        <taxon>Coccomyxaceae</taxon>
        <taxon>Coccomyxa</taxon>
    </lineage>
</organism>
<evidence type="ECO:0000256" key="1">
    <source>
        <dbReference type="SAM" id="MobiDB-lite"/>
    </source>
</evidence>
<feature type="compositionally biased region" description="Low complexity" evidence="1">
    <location>
        <begin position="260"/>
        <end position="278"/>
    </location>
</feature>
<keyword evidence="3" id="KW-1185">Reference proteome</keyword>
<feature type="region of interest" description="Disordered" evidence="1">
    <location>
        <begin position="199"/>
        <end position="317"/>
    </location>
</feature>
<gene>
    <name evidence="2" type="primary">g3366</name>
    <name evidence="2" type="ORF">VP750_LOCUS2875</name>
</gene>
<reference evidence="2 3" key="1">
    <citation type="submission" date="2024-06" db="EMBL/GenBank/DDBJ databases">
        <authorList>
            <person name="Kraege A."/>
            <person name="Thomma B."/>
        </authorList>
    </citation>
    <scope>NUCLEOTIDE SEQUENCE [LARGE SCALE GENOMIC DNA]</scope>
</reference>
<evidence type="ECO:0000313" key="2">
    <source>
        <dbReference type="EMBL" id="CAL5221216.1"/>
    </source>
</evidence>
<dbReference type="EMBL" id="CAXHTA020000005">
    <property type="protein sequence ID" value="CAL5221216.1"/>
    <property type="molecule type" value="Genomic_DNA"/>
</dbReference>
<protein>
    <submittedName>
        <fullName evidence="2">G3366 protein</fullName>
    </submittedName>
</protein>
<sequence length="317" mass="32939">MVLALAIHTVSTQVSAKVPFSMISLMDHVRKKDLPPELKCRQVFPTSGLRSTSLWDATDLEVLQLWLDEFLDAECTNEVFEVQEQFAFGISAELTRLRTAEKVTANTRATAAAVGERTRTAAAVASQQMNDLDAKYGVSQQAASAMQAAKEASLTASKNLASGIGQVHARAMQNQRISAAATQLNAGWKRLGSNLPFLGRSPASSETDSPRPSASSAAPSATMGNANGPANPQAPEKQSAKPSSSSSAAVGTPAPPQPAPAKAASPSRPAASKAAPDPSAKPPLPSGTAGHAPAQQVAPQQPPTKKDLFTLDDNDGL</sequence>
<evidence type="ECO:0000313" key="3">
    <source>
        <dbReference type="Proteomes" id="UP001497392"/>
    </source>
</evidence>